<dbReference type="VEuPathDB" id="FungiDB:PTTG_07018"/>
<reference evidence="2" key="1">
    <citation type="submission" date="2009-11" db="EMBL/GenBank/DDBJ databases">
        <authorList>
            <consortium name="The Broad Institute Genome Sequencing Platform"/>
            <person name="Ward D."/>
            <person name="Feldgarden M."/>
            <person name="Earl A."/>
            <person name="Young S.K."/>
            <person name="Zeng Q."/>
            <person name="Koehrsen M."/>
            <person name="Alvarado L."/>
            <person name="Berlin A."/>
            <person name="Bochicchio J."/>
            <person name="Borenstein D."/>
            <person name="Chapman S.B."/>
            <person name="Chen Z."/>
            <person name="Engels R."/>
            <person name="Freedman E."/>
            <person name="Gellesch M."/>
            <person name="Goldberg J."/>
            <person name="Griggs A."/>
            <person name="Gujja S."/>
            <person name="Heilman E."/>
            <person name="Heiman D."/>
            <person name="Hepburn T."/>
            <person name="Howarth C."/>
            <person name="Jen D."/>
            <person name="Larson L."/>
            <person name="Lewis B."/>
            <person name="Mehta T."/>
            <person name="Park D."/>
            <person name="Pearson M."/>
            <person name="Roberts A."/>
            <person name="Saif S."/>
            <person name="Shea T."/>
            <person name="Shenoy N."/>
            <person name="Sisk P."/>
            <person name="Stolte C."/>
            <person name="Sykes S."/>
            <person name="Thomson T."/>
            <person name="Walk T."/>
            <person name="White J."/>
            <person name="Yandava C."/>
            <person name="Izard J."/>
            <person name="Baranova O.V."/>
            <person name="Blanton J.M."/>
            <person name="Tanner A.C."/>
            <person name="Dewhirst F.E."/>
            <person name="Haas B."/>
            <person name="Nusbaum C."/>
            <person name="Birren B."/>
        </authorList>
    </citation>
    <scope>NUCLEOTIDE SEQUENCE [LARGE SCALE GENOMIC DNA]</scope>
    <source>
        <strain evidence="2">1-1 BBBD Race 1</strain>
    </source>
</reference>
<evidence type="ECO:0000256" key="1">
    <source>
        <dbReference type="SAM" id="MobiDB-lite"/>
    </source>
</evidence>
<dbReference type="AlphaFoldDB" id="A0A180GRV4"/>
<dbReference type="Proteomes" id="UP000005240">
    <property type="component" value="Unassembled WGS sequence"/>
</dbReference>
<sequence length="163" mass="17180">MAAPTSNRQELANPHPSATSTGEEVDANLTIQHSTGLSPATNTPLPPSTAPQDHPSQSLSAKISLAGPPITPVDPSKIPPVPKPPAPPMITLLKSTTKTGSTSDSPTASHEKSSPATSKPSDQLNPISFIRDETVRGKVHSILKTFHRNLNFWSSPNLPTKYG</sequence>
<keyword evidence="4" id="KW-1185">Reference proteome</keyword>
<feature type="compositionally biased region" description="Pro residues" evidence="1">
    <location>
        <begin position="69"/>
        <end position="88"/>
    </location>
</feature>
<organism evidence="2">
    <name type="scientific">Puccinia triticina (isolate 1-1 / race 1 (BBBD))</name>
    <name type="common">Brown leaf rust fungus</name>
    <dbReference type="NCBI Taxonomy" id="630390"/>
    <lineage>
        <taxon>Eukaryota</taxon>
        <taxon>Fungi</taxon>
        <taxon>Dikarya</taxon>
        <taxon>Basidiomycota</taxon>
        <taxon>Pucciniomycotina</taxon>
        <taxon>Pucciniomycetes</taxon>
        <taxon>Pucciniales</taxon>
        <taxon>Pucciniaceae</taxon>
        <taxon>Puccinia</taxon>
    </lineage>
</organism>
<feature type="region of interest" description="Disordered" evidence="1">
    <location>
        <begin position="1"/>
        <end position="127"/>
    </location>
</feature>
<dbReference type="EMBL" id="ADAS02000029">
    <property type="protein sequence ID" value="OAV95425.1"/>
    <property type="molecule type" value="Genomic_DNA"/>
</dbReference>
<feature type="compositionally biased region" description="Polar residues" evidence="1">
    <location>
        <begin position="114"/>
        <end position="126"/>
    </location>
</feature>
<proteinExistence type="predicted"/>
<feature type="compositionally biased region" description="Polar residues" evidence="1">
    <location>
        <begin position="1"/>
        <end position="22"/>
    </location>
</feature>
<feature type="compositionally biased region" description="Polar residues" evidence="1">
    <location>
        <begin position="29"/>
        <end position="43"/>
    </location>
</feature>
<evidence type="ECO:0000313" key="3">
    <source>
        <dbReference type="EnsemblFungi" id="PTTG_07018-t43_1-p1"/>
    </source>
</evidence>
<evidence type="ECO:0000313" key="4">
    <source>
        <dbReference type="Proteomes" id="UP000005240"/>
    </source>
</evidence>
<reference evidence="3 4" key="3">
    <citation type="journal article" date="2017" name="G3 (Bethesda)">
        <title>Comparative analysis highlights variable genome content of wheat rusts and divergence of the mating loci.</title>
        <authorList>
            <person name="Cuomo C.A."/>
            <person name="Bakkeren G."/>
            <person name="Khalil H.B."/>
            <person name="Panwar V."/>
            <person name="Joly D."/>
            <person name="Linning R."/>
            <person name="Sakthikumar S."/>
            <person name="Song X."/>
            <person name="Adiconis X."/>
            <person name="Fan L."/>
            <person name="Goldberg J.M."/>
            <person name="Levin J.Z."/>
            <person name="Young S."/>
            <person name="Zeng Q."/>
            <person name="Anikster Y."/>
            <person name="Bruce M."/>
            <person name="Wang M."/>
            <person name="Yin C."/>
            <person name="McCallum B."/>
            <person name="Szabo L.J."/>
            <person name="Hulbert S."/>
            <person name="Chen X."/>
            <person name="Fellers J.P."/>
        </authorList>
    </citation>
    <scope>NUCLEOTIDE SEQUENCE</scope>
    <source>
        <strain evidence="3">isolate 1-1 / race 1 (BBBD)</strain>
        <strain evidence="4">Isolate 1-1 / race 1 (BBBD)</strain>
    </source>
</reference>
<feature type="compositionally biased region" description="Polar residues" evidence="1">
    <location>
        <begin position="50"/>
        <end position="61"/>
    </location>
</feature>
<reference evidence="2" key="2">
    <citation type="submission" date="2016-05" db="EMBL/GenBank/DDBJ databases">
        <title>Comparative analysis highlights variable genome content of wheat rusts and divergence of the mating loci.</title>
        <authorList>
            <person name="Cuomo C.A."/>
            <person name="Bakkeren G."/>
            <person name="Szabo L."/>
            <person name="Khalil H."/>
            <person name="Joly D."/>
            <person name="Goldberg J."/>
            <person name="Young S."/>
            <person name="Zeng Q."/>
            <person name="Fellers J."/>
        </authorList>
    </citation>
    <scope>NUCLEOTIDE SEQUENCE [LARGE SCALE GENOMIC DNA]</scope>
    <source>
        <strain evidence="2">1-1 BBBD Race 1</strain>
    </source>
</reference>
<feature type="compositionally biased region" description="Low complexity" evidence="1">
    <location>
        <begin position="91"/>
        <end position="107"/>
    </location>
</feature>
<reference evidence="3" key="4">
    <citation type="submission" date="2025-05" db="UniProtKB">
        <authorList>
            <consortium name="EnsemblFungi"/>
        </authorList>
    </citation>
    <scope>IDENTIFICATION</scope>
    <source>
        <strain evidence="3">isolate 1-1 / race 1 (BBBD)</strain>
    </source>
</reference>
<accession>A0A180GRV4</accession>
<protein>
    <submittedName>
        <fullName evidence="2 3">Uncharacterized protein</fullName>
    </submittedName>
</protein>
<name>A0A180GRV4_PUCT1</name>
<dbReference type="EnsemblFungi" id="PTTG_07018-t43_1">
    <property type="protein sequence ID" value="PTTG_07018-t43_1-p1"/>
    <property type="gene ID" value="PTTG_07018"/>
</dbReference>
<evidence type="ECO:0000313" key="2">
    <source>
        <dbReference type="EMBL" id="OAV95425.1"/>
    </source>
</evidence>
<gene>
    <name evidence="2" type="ORF">PTTG_07018</name>
</gene>